<feature type="binding site" evidence="9">
    <location>
        <position position="162"/>
    </location>
    <ligand>
        <name>substrate</name>
    </ligand>
</feature>
<dbReference type="OrthoDB" id="9803155at2"/>
<accession>A0A2T8HHM0</accession>
<dbReference type="InterPro" id="IPR001048">
    <property type="entry name" value="Asp/Glu/Uridylate_kinase"/>
</dbReference>
<sequence length="265" mass="28220">MSNHSDLSIIKIGGNIIDDPARLDAFLEKFAALPGKKILVHGGGKIATRLAADLGLEAQVVDGRRITDAEMLKVVTMVYAGLTNKSIVAYLQKYSCDAVGLSGADGNAIKAVKRPVGEIDYGFAGDILADSVNEHAIKRFLESGFTPVFSAITHNGLGQLLNTNADTIASALAVGLASSYNVSLLYCFEKDGVLRDVNDDSSVIEVIRSGEFESLKANQVVHAGMIPKLQNAFDAIAKGVVDVFIGNADNLHHYQQQKFGTRLSA</sequence>
<evidence type="ECO:0000256" key="5">
    <source>
        <dbReference type="ARBA" id="ARBA00022741"/>
    </source>
</evidence>
<dbReference type="AlphaFoldDB" id="A0A2T8HHM0"/>
<dbReference type="HAMAP" id="MF_00082">
    <property type="entry name" value="ArgB"/>
    <property type="match status" value="1"/>
</dbReference>
<dbReference type="NCBIfam" id="TIGR00761">
    <property type="entry name" value="argB"/>
    <property type="match status" value="1"/>
</dbReference>
<dbReference type="CDD" id="cd04238">
    <property type="entry name" value="AAK_NAGK-like"/>
    <property type="match status" value="1"/>
</dbReference>
<comment type="function">
    <text evidence="9">Catalyzes the ATP-dependent phosphorylation of N-acetyl-L-glutamate.</text>
</comment>
<reference evidence="11 12" key="1">
    <citation type="submission" date="2018-04" db="EMBL/GenBank/DDBJ databases">
        <title>Sphingobacterium cortibacter sp. nov.</title>
        <authorList>
            <person name="Li Y."/>
        </authorList>
    </citation>
    <scope>NUCLEOTIDE SEQUENCE [LARGE SCALE GENOMIC DNA]</scope>
    <source>
        <strain evidence="11 12">2c-3</strain>
    </source>
</reference>
<dbReference type="InterPro" id="IPR037528">
    <property type="entry name" value="ArgB"/>
</dbReference>
<feature type="domain" description="Aspartate/glutamate/uridylate kinase" evidence="10">
    <location>
        <begin position="9"/>
        <end position="247"/>
    </location>
</feature>
<evidence type="ECO:0000256" key="1">
    <source>
        <dbReference type="ARBA" id="ARBA00004828"/>
    </source>
</evidence>
<evidence type="ECO:0000256" key="8">
    <source>
        <dbReference type="ARBA" id="ARBA00048141"/>
    </source>
</evidence>
<dbReference type="InterPro" id="IPR004662">
    <property type="entry name" value="AcgluKinase_fam"/>
</dbReference>
<dbReference type="GO" id="GO:0003991">
    <property type="term" value="F:acetylglutamate kinase activity"/>
    <property type="evidence" value="ECO:0007669"/>
    <property type="project" value="UniProtKB-UniRule"/>
</dbReference>
<dbReference type="UniPathway" id="UPA00068">
    <property type="reaction ID" value="UER00107"/>
</dbReference>
<dbReference type="PANTHER" id="PTHR23342:SF0">
    <property type="entry name" value="N-ACETYLGLUTAMATE SYNTHASE, MITOCHONDRIAL"/>
    <property type="match status" value="1"/>
</dbReference>
<evidence type="ECO:0000256" key="6">
    <source>
        <dbReference type="ARBA" id="ARBA00022777"/>
    </source>
</evidence>
<feature type="site" description="Transition state stabilizer" evidence="9">
    <location>
        <position position="228"/>
    </location>
</feature>
<dbReference type="PIRSF" id="PIRSF000728">
    <property type="entry name" value="NAGK"/>
    <property type="match status" value="1"/>
</dbReference>
<gene>
    <name evidence="9 11" type="primary">argB</name>
    <name evidence="11" type="ORF">DC487_12570</name>
</gene>
<keyword evidence="6 9" id="KW-0418">Kinase</keyword>
<keyword evidence="3 9" id="KW-0028">Amino-acid biosynthesis</keyword>
<dbReference type="GO" id="GO:0005524">
    <property type="term" value="F:ATP binding"/>
    <property type="evidence" value="ECO:0007669"/>
    <property type="project" value="UniProtKB-UniRule"/>
</dbReference>
<proteinExistence type="inferred from homology"/>
<evidence type="ECO:0000256" key="2">
    <source>
        <dbReference type="ARBA" id="ARBA00022571"/>
    </source>
</evidence>
<keyword evidence="2 9" id="KW-0055">Arginine biosynthesis</keyword>
<evidence type="ECO:0000313" key="12">
    <source>
        <dbReference type="Proteomes" id="UP000245627"/>
    </source>
</evidence>
<dbReference type="EMBL" id="QDKG01000004">
    <property type="protein sequence ID" value="PVH24938.1"/>
    <property type="molecule type" value="Genomic_DNA"/>
</dbReference>
<dbReference type="Gene3D" id="3.40.1160.10">
    <property type="entry name" value="Acetylglutamate kinase-like"/>
    <property type="match status" value="1"/>
</dbReference>
<keyword evidence="4 9" id="KW-0808">Transferase</keyword>
<dbReference type="GO" id="GO:0042450">
    <property type="term" value="P:L-arginine biosynthetic process via ornithine"/>
    <property type="evidence" value="ECO:0007669"/>
    <property type="project" value="UniProtKB-UniRule"/>
</dbReference>
<keyword evidence="7 9" id="KW-0067">ATP-binding</keyword>
<feature type="binding site" evidence="9">
    <location>
        <position position="65"/>
    </location>
    <ligand>
        <name>substrate</name>
    </ligand>
</feature>
<dbReference type="Pfam" id="PF00696">
    <property type="entry name" value="AA_kinase"/>
    <property type="match status" value="1"/>
</dbReference>
<keyword evidence="5 9" id="KW-0547">Nucleotide-binding</keyword>
<dbReference type="SUPFAM" id="SSF53633">
    <property type="entry name" value="Carbamate kinase-like"/>
    <property type="match status" value="1"/>
</dbReference>
<dbReference type="EC" id="2.7.2.8" evidence="9"/>
<dbReference type="GO" id="GO:0005737">
    <property type="term" value="C:cytoplasm"/>
    <property type="evidence" value="ECO:0007669"/>
    <property type="project" value="UniProtKB-SubCell"/>
</dbReference>
<evidence type="ECO:0000256" key="3">
    <source>
        <dbReference type="ARBA" id="ARBA00022605"/>
    </source>
</evidence>
<feature type="site" description="Transition state stabilizer" evidence="9">
    <location>
        <position position="11"/>
    </location>
</feature>
<keyword evidence="9" id="KW-0963">Cytoplasm</keyword>
<evidence type="ECO:0000256" key="7">
    <source>
        <dbReference type="ARBA" id="ARBA00022840"/>
    </source>
</evidence>
<evidence type="ECO:0000259" key="10">
    <source>
        <dbReference type="Pfam" id="PF00696"/>
    </source>
</evidence>
<protein>
    <recommendedName>
        <fullName evidence="9">Acetylglutamate kinase</fullName>
        <ecNumber evidence="9">2.7.2.8</ecNumber>
    </recommendedName>
    <alternativeName>
        <fullName evidence="9">N-acetyl-L-glutamate 5-phosphotransferase</fullName>
    </alternativeName>
    <alternativeName>
        <fullName evidence="9">NAG kinase</fullName>
        <shortName evidence="9">NAGK</shortName>
    </alternativeName>
</protein>
<dbReference type="InterPro" id="IPR036393">
    <property type="entry name" value="AceGlu_kinase-like_sf"/>
</dbReference>
<comment type="catalytic activity">
    <reaction evidence="8 9">
        <text>N-acetyl-L-glutamate + ATP = N-acetyl-L-glutamyl 5-phosphate + ADP</text>
        <dbReference type="Rhea" id="RHEA:14629"/>
        <dbReference type="ChEBI" id="CHEBI:30616"/>
        <dbReference type="ChEBI" id="CHEBI:44337"/>
        <dbReference type="ChEBI" id="CHEBI:57936"/>
        <dbReference type="ChEBI" id="CHEBI:456216"/>
        <dbReference type="EC" id="2.7.2.8"/>
    </reaction>
</comment>
<comment type="similarity">
    <text evidence="9">Belongs to the acetylglutamate kinase family. ArgB subfamily.</text>
</comment>
<dbReference type="PANTHER" id="PTHR23342">
    <property type="entry name" value="N-ACETYLGLUTAMATE SYNTHASE"/>
    <property type="match status" value="1"/>
</dbReference>
<evidence type="ECO:0000256" key="4">
    <source>
        <dbReference type="ARBA" id="ARBA00022679"/>
    </source>
</evidence>
<evidence type="ECO:0000256" key="9">
    <source>
        <dbReference type="HAMAP-Rule" id="MF_00082"/>
    </source>
</evidence>
<keyword evidence="12" id="KW-1185">Reference proteome</keyword>
<name>A0A2T8HHM0_9SPHI</name>
<dbReference type="RefSeq" id="WP_116776316.1">
    <property type="nucleotide sequence ID" value="NZ_QDKG01000004.1"/>
</dbReference>
<feature type="binding site" evidence="9">
    <location>
        <begin position="43"/>
        <end position="44"/>
    </location>
    <ligand>
        <name>substrate</name>
    </ligand>
</feature>
<dbReference type="Proteomes" id="UP000245627">
    <property type="component" value="Unassembled WGS sequence"/>
</dbReference>
<evidence type="ECO:0000313" key="11">
    <source>
        <dbReference type="EMBL" id="PVH24938.1"/>
    </source>
</evidence>
<comment type="subcellular location">
    <subcellularLocation>
        <location evidence="9">Cytoplasm</location>
    </subcellularLocation>
</comment>
<organism evidence="11 12">
    <name type="scientific">Sphingobacterium corticibacter</name>
    <dbReference type="NCBI Taxonomy" id="2171749"/>
    <lineage>
        <taxon>Bacteria</taxon>
        <taxon>Pseudomonadati</taxon>
        <taxon>Bacteroidota</taxon>
        <taxon>Sphingobacteriia</taxon>
        <taxon>Sphingobacteriales</taxon>
        <taxon>Sphingobacteriaceae</taxon>
        <taxon>Sphingobacterium</taxon>
    </lineage>
</organism>
<comment type="caution">
    <text evidence="11">The sequence shown here is derived from an EMBL/GenBank/DDBJ whole genome shotgun (WGS) entry which is preliminary data.</text>
</comment>
<comment type="pathway">
    <text evidence="1 9">Amino-acid biosynthesis; L-arginine biosynthesis; N(2)-acetyl-L-ornithine from L-glutamate: step 2/4.</text>
</comment>